<sequence>MTDCYPDQSPGSGKRHRSETPNAPERSLPRLPEVSPECAQGIYSESSSEFLQAGDPPGCSPEALYTRSRLAHFGEAIFRTSAICYWFFKQPAMSVEKLRGEYEKMLSAGALKNWVESYQMARRTAQCSSESSAQPCEAPEESEALFYAYIAAVYVCGGQSAAQEWIQQLISHYETHCLQASLESLVHPPADSGDRFRDRSKRIYRIPIKQRDVQYIGYSD</sequence>
<accession>A0AAD5VG88</accession>
<evidence type="ECO:0000313" key="2">
    <source>
        <dbReference type="EMBL" id="KAJ3554140.1"/>
    </source>
</evidence>
<protein>
    <recommendedName>
        <fullName evidence="4">RNase III domain-containing protein</fullName>
    </recommendedName>
</protein>
<evidence type="ECO:0000313" key="3">
    <source>
        <dbReference type="Proteomes" id="UP001213000"/>
    </source>
</evidence>
<proteinExistence type="predicted"/>
<evidence type="ECO:0008006" key="4">
    <source>
        <dbReference type="Google" id="ProtNLM"/>
    </source>
</evidence>
<dbReference type="Gene3D" id="1.10.1520.10">
    <property type="entry name" value="Ribonuclease III domain"/>
    <property type="match status" value="1"/>
</dbReference>
<gene>
    <name evidence="2" type="ORF">NP233_g12485</name>
</gene>
<organism evidence="2 3">
    <name type="scientific">Leucocoprinus birnbaumii</name>
    <dbReference type="NCBI Taxonomy" id="56174"/>
    <lineage>
        <taxon>Eukaryota</taxon>
        <taxon>Fungi</taxon>
        <taxon>Dikarya</taxon>
        <taxon>Basidiomycota</taxon>
        <taxon>Agaricomycotina</taxon>
        <taxon>Agaricomycetes</taxon>
        <taxon>Agaricomycetidae</taxon>
        <taxon>Agaricales</taxon>
        <taxon>Agaricineae</taxon>
        <taxon>Agaricaceae</taxon>
        <taxon>Leucocoprinus</taxon>
    </lineage>
</organism>
<dbReference type="InterPro" id="IPR036389">
    <property type="entry name" value="RNase_III_sf"/>
</dbReference>
<dbReference type="EMBL" id="JANIEX010001822">
    <property type="protein sequence ID" value="KAJ3554140.1"/>
    <property type="molecule type" value="Genomic_DNA"/>
</dbReference>
<evidence type="ECO:0000256" key="1">
    <source>
        <dbReference type="SAM" id="MobiDB-lite"/>
    </source>
</evidence>
<dbReference type="Proteomes" id="UP001213000">
    <property type="component" value="Unassembled WGS sequence"/>
</dbReference>
<dbReference type="GO" id="GO:0006396">
    <property type="term" value="P:RNA processing"/>
    <property type="evidence" value="ECO:0007669"/>
    <property type="project" value="InterPro"/>
</dbReference>
<dbReference type="GO" id="GO:0004525">
    <property type="term" value="F:ribonuclease III activity"/>
    <property type="evidence" value="ECO:0007669"/>
    <property type="project" value="InterPro"/>
</dbReference>
<keyword evidence="3" id="KW-1185">Reference proteome</keyword>
<comment type="caution">
    <text evidence="2">The sequence shown here is derived from an EMBL/GenBank/DDBJ whole genome shotgun (WGS) entry which is preliminary data.</text>
</comment>
<reference evidence="2" key="1">
    <citation type="submission" date="2022-07" db="EMBL/GenBank/DDBJ databases">
        <title>Genome Sequence of Leucocoprinus birnbaumii.</title>
        <authorList>
            <person name="Buettner E."/>
        </authorList>
    </citation>
    <scope>NUCLEOTIDE SEQUENCE</scope>
    <source>
        <strain evidence="2">VT141</strain>
    </source>
</reference>
<feature type="region of interest" description="Disordered" evidence="1">
    <location>
        <begin position="1"/>
        <end position="37"/>
    </location>
</feature>
<dbReference type="SUPFAM" id="SSF69065">
    <property type="entry name" value="RNase III domain-like"/>
    <property type="match status" value="1"/>
</dbReference>
<dbReference type="AlphaFoldDB" id="A0AAD5VG88"/>
<name>A0AAD5VG88_9AGAR</name>